<dbReference type="AlphaFoldDB" id="A0A6L9XXS8"/>
<reference evidence="2 3" key="1">
    <citation type="journal article" date="2014" name="J. Microbiol.">
        <title>Diaminobutyricibacter tongyongensis gen. nov., sp. nov. and Homoserinibacter gongjuensis gen. nov., sp. nov. belong to the family Microbacteriaceae.</title>
        <authorList>
            <person name="Kim S.J."/>
            <person name="Ahn J.H."/>
            <person name="Weon H.Y."/>
            <person name="Hamada M."/>
            <person name="Suzuki K."/>
            <person name="Kwon S.W."/>
        </authorList>
    </citation>
    <scope>NUCLEOTIDE SEQUENCE [LARGE SCALE GENOMIC DNA]</scope>
    <source>
        <strain evidence="2 3">NBRC 108724</strain>
    </source>
</reference>
<keyword evidence="1" id="KW-0812">Transmembrane</keyword>
<dbReference type="RefSeq" id="WP_163289669.1">
    <property type="nucleotide sequence ID" value="NZ_JAAGWY010000002.1"/>
</dbReference>
<keyword evidence="3" id="KW-1185">Reference proteome</keyword>
<proteinExistence type="predicted"/>
<evidence type="ECO:0000313" key="3">
    <source>
        <dbReference type="Proteomes" id="UP000474967"/>
    </source>
</evidence>
<keyword evidence="1" id="KW-1133">Transmembrane helix</keyword>
<gene>
    <name evidence="2" type="ORF">G3T36_10115</name>
</gene>
<evidence type="ECO:0000313" key="2">
    <source>
        <dbReference type="EMBL" id="NEN06231.1"/>
    </source>
</evidence>
<organism evidence="2 3">
    <name type="scientific">Leifsonia tongyongensis</name>
    <dbReference type="NCBI Taxonomy" id="1268043"/>
    <lineage>
        <taxon>Bacteria</taxon>
        <taxon>Bacillati</taxon>
        <taxon>Actinomycetota</taxon>
        <taxon>Actinomycetes</taxon>
        <taxon>Micrococcales</taxon>
        <taxon>Microbacteriaceae</taxon>
        <taxon>Leifsonia</taxon>
    </lineage>
</organism>
<sequence length="179" mass="19549">MTEQSPRRLLLRPPLRGRLIVCVLLGGGTGLVAWYFGMDVAHAVALGLVVAVVAGVLGAVPEHRPADWMRERTPIESGIRRDVNHLSWSLHSRSGAVAASAFRRVRDLARSILARHELDLEEPADAAAIEHLLGSEAWNTIRPGERPLPQLTAVEATLDALRGLDVRTPETASRTEEPR</sequence>
<evidence type="ECO:0000256" key="1">
    <source>
        <dbReference type="SAM" id="Phobius"/>
    </source>
</evidence>
<keyword evidence="1" id="KW-0472">Membrane</keyword>
<dbReference type="Proteomes" id="UP000474967">
    <property type="component" value="Unassembled WGS sequence"/>
</dbReference>
<accession>A0A6L9XXS8</accession>
<comment type="caution">
    <text evidence="2">The sequence shown here is derived from an EMBL/GenBank/DDBJ whole genome shotgun (WGS) entry which is preliminary data.</text>
</comment>
<feature type="transmembrane region" description="Helical" evidence="1">
    <location>
        <begin position="43"/>
        <end position="60"/>
    </location>
</feature>
<feature type="transmembrane region" description="Helical" evidence="1">
    <location>
        <begin position="20"/>
        <end position="37"/>
    </location>
</feature>
<protein>
    <submittedName>
        <fullName evidence="2">Uncharacterized protein</fullName>
    </submittedName>
</protein>
<name>A0A6L9XXS8_9MICO</name>
<dbReference type="EMBL" id="JAAGWY010000002">
    <property type="protein sequence ID" value="NEN06231.1"/>
    <property type="molecule type" value="Genomic_DNA"/>
</dbReference>